<dbReference type="RefSeq" id="WP_102110966.1">
    <property type="nucleotide sequence ID" value="NZ_BMGN01000004.1"/>
</dbReference>
<dbReference type="SUPFAM" id="SSF55729">
    <property type="entry name" value="Acyl-CoA N-acyltransferases (Nat)"/>
    <property type="match status" value="1"/>
</dbReference>
<dbReference type="Pfam" id="PF13673">
    <property type="entry name" value="Acetyltransf_10"/>
    <property type="match status" value="1"/>
</dbReference>
<dbReference type="InterPro" id="IPR000182">
    <property type="entry name" value="GNAT_dom"/>
</dbReference>
<gene>
    <name evidence="1" type="ORF">C0V82_02380</name>
</gene>
<reference evidence="1 2" key="1">
    <citation type="submission" date="2017-12" db="EMBL/GenBank/DDBJ databases">
        <title>Genomes of bacteria within cyanobacterial aggregates.</title>
        <authorList>
            <person name="Cai H."/>
        </authorList>
    </citation>
    <scope>NUCLEOTIDE SEQUENCE [LARGE SCALE GENOMIC DNA]</scope>
    <source>
        <strain evidence="1 2">TH16</strain>
    </source>
</reference>
<name>A0A2K9N7U9_9PROT</name>
<evidence type="ECO:0000313" key="1">
    <source>
        <dbReference type="EMBL" id="AUN29223.1"/>
    </source>
</evidence>
<dbReference type="InterPro" id="IPR016181">
    <property type="entry name" value="Acyl_CoA_acyltransferase"/>
</dbReference>
<dbReference type="PROSITE" id="PS51186">
    <property type="entry name" value="GNAT"/>
    <property type="match status" value="1"/>
</dbReference>
<dbReference type="PANTHER" id="PTHR43800">
    <property type="entry name" value="PEPTIDYL-LYSINE N-ACETYLTRANSFERASE YJAB"/>
    <property type="match status" value="1"/>
</dbReference>
<organism evidence="1 2">
    <name type="scientific">Niveispirillum cyanobacteriorum</name>
    <dbReference type="NCBI Taxonomy" id="1612173"/>
    <lineage>
        <taxon>Bacteria</taxon>
        <taxon>Pseudomonadati</taxon>
        <taxon>Pseudomonadota</taxon>
        <taxon>Alphaproteobacteria</taxon>
        <taxon>Rhodospirillales</taxon>
        <taxon>Azospirillaceae</taxon>
        <taxon>Niveispirillum</taxon>
    </lineage>
</organism>
<dbReference type="AlphaFoldDB" id="A0A2K9N7U9"/>
<dbReference type="EMBL" id="CP025611">
    <property type="protein sequence ID" value="AUN29223.1"/>
    <property type="molecule type" value="Genomic_DNA"/>
</dbReference>
<dbReference type="PANTHER" id="PTHR43800:SF1">
    <property type="entry name" value="PEPTIDYL-LYSINE N-ACETYLTRANSFERASE YJAB"/>
    <property type="match status" value="1"/>
</dbReference>
<dbReference type="OrthoDB" id="9797417at2"/>
<dbReference type="Proteomes" id="UP000234752">
    <property type="component" value="Chromosome eg_1"/>
</dbReference>
<dbReference type="GO" id="GO:0016747">
    <property type="term" value="F:acyltransferase activity, transferring groups other than amino-acyl groups"/>
    <property type="evidence" value="ECO:0007669"/>
    <property type="project" value="InterPro"/>
</dbReference>
<accession>A0A2K9N7U9</accession>
<dbReference type="KEGG" id="ncb:C0V82_02380"/>
<proteinExistence type="predicted"/>
<dbReference type="CDD" id="cd04301">
    <property type="entry name" value="NAT_SF"/>
    <property type="match status" value="1"/>
</dbReference>
<keyword evidence="1" id="KW-0808">Transferase</keyword>
<sequence>MPPADIRLSTPADIVTIHRVWRAAVDATHGFVAAADIAFYEHLLTTLYLPHKPQWLALSPTGEVQGFIGLEGPKIEALFVHPEWHRHGVGRRLITHAVALNGRLIVDVNAQNPGAVEFYAALGFMEIGHSPVDQAGKPYPLIHMARV</sequence>
<dbReference type="Gene3D" id="3.40.630.30">
    <property type="match status" value="1"/>
</dbReference>
<evidence type="ECO:0000313" key="2">
    <source>
        <dbReference type="Proteomes" id="UP000234752"/>
    </source>
</evidence>
<keyword evidence="2" id="KW-1185">Reference proteome</keyword>
<protein>
    <submittedName>
        <fullName evidence="1">GNAT family N-acetyltransferase</fullName>
    </submittedName>
</protein>